<dbReference type="Gene3D" id="3.40.470.10">
    <property type="entry name" value="Uracil-DNA glycosylase-like domain"/>
    <property type="match status" value="1"/>
</dbReference>
<dbReference type="SUPFAM" id="SSF52141">
    <property type="entry name" value="Uracil-DNA glycosylase-like"/>
    <property type="match status" value="1"/>
</dbReference>
<evidence type="ECO:0000313" key="4">
    <source>
        <dbReference type="Proteomes" id="UP001298424"/>
    </source>
</evidence>
<dbReference type="InterPro" id="IPR005122">
    <property type="entry name" value="Uracil-DNA_glycosylase-like"/>
</dbReference>
<dbReference type="RefSeq" id="WP_238746611.1">
    <property type="nucleotide sequence ID" value="NZ_JAKOOW010000022.1"/>
</dbReference>
<evidence type="ECO:0000313" key="3">
    <source>
        <dbReference type="EMBL" id="MCG6503951.1"/>
    </source>
</evidence>
<organism evidence="3 4">
    <name type="scientific">Kingella pumchi</name>
    <dbReference type="NCBI Taxonomy" id="2779506"/>
    <lineage>
        <taxon>Bacteria</taxon>
        <taxon>Pseudomonadati</taxon>
        <taxon>Pseudomonadota</taxon>
        <taxon>Betaproteobacteria</taxon>
        <taxon>Neisseriales</taxon>
        <taxon>Neisseriaceae</taxon>
        <taxon>Kingella</taxon>
    </lineage>
</organism>
<feature type="compositionally biased region" description="Polar residues" evidence="1">
    <location>
        <begin position="41"/>
        <end position="50"/>
    </location>
</feature>
<proteinExistence type="predicted"/>
<feature type="compositionally biased region" description="Low complexity" evidence="1">
    <location>
        <begin position="87"/>
        <end position="101"/>
    </location>
</feature>
<comment type="caution">
    <text evidence="3">The sequence shown here is derived from an EMBL/GenBank/DDBJ whole genome shotgun (WGS) entry which is preliminary data.</text>
</comment>
<dbReference type="EMBL" id="JAKOOW010000022">
    <property type="protein sequence ID" value="MCG6503951.1"/>
    <property type="molecule type" value="Genomic_DNA"/>
</dbReference>
<keyword evidence="4" id="KW-1185">Reference proteome</keyword>
<evidence type="ECO:0000256" key="1">
    <source>
        <dbReference type="SAM" id="MobiDB-lite"/>
    </source>
</evidence>
<dbReference type="Pfam" id="PF03167">
    <property type="entry name" value="UDG"/>
    <property type="match status" value="1"/>
</dbReference>
<dbReference type="Proteomes" id="UP001298424">
    <property type="component" value="Unassembled WGS sequence"/>
</dbReference>
<feature type="compositionally biased region" description="Low complexity" evidence="1">
    <location>
        <begin position="57"/>
        <end position="79"/>
    </location>
</feature>
<sequence length="291" mass="31284">MLDARYVHLHEALGLGPMWLPASARIRQPEKPEADAGGNTDAPQHPSSLKTAAHKVQAAAPTRPAAAAQHADGAGFAETPPVPARTPAPRATRAPQTTTAPNSPRLAALQRVGSTTLEPAPAAAVQESPAATPTVEHYLERLAGRVPAARLMVLSVCPSPADVAARRLFSGAEGELLDKMLAAIRLSREDSYLSCWLKGLPDFRPQPAAEDVAAAAARVDAEFRLSGARALLLMGRFFERDDVRDHLQRIAPDVPHFYIDHPQQMLHKPQLKRKAWEGLQKLQAALEMPAA</sequence>
<dbReference type="InterPro" id="IPR036895">
    <property type="entry name" value="Uracil-DNA_glycosylase-like_sf"/>
</dbReference>
<feature type="region of interest" description="Disordered" evidence="1">
    <location>
        <begin position="29"/>
        <end position="105"/>
    </location>
</feature>
<evidence type="ECO:0000259" key="2">
    <source>
        <dbReference type="Pfam" id="PF03167"/>
    </source>
</evidence>
<feature type="domain" description="Uracil-DNA glycosylase-like" evidence="2">
    <location>
        <begin position="147"/>
        <end position="279"/>
    </location>
</feature>
<protein>
    <recommendedName>
        <fullName evidence="2">Uracil-DNA glycosylase-like domain-containing protein</fullName>
    </recommendedName>
</protein>
<gene>
    <name evidence="3" type="ORF">MB824_05520</name>
</gene>
<reference evidence="3 4" key="1">
    <citation type="submission" date="2022-02" db="EMBL/GenBank/DDBJ databases">
        <title>Genome sequence data of Kingella unionensis sp. nov. strain CICC 24913 (CCUG 75125).</title>
        <authorList>
            <person name="Xiao M."/>
        </authorList>
    </citation>
    <scope>NUCLEOTIDE SEQUENCE [LARGE SCALE GENOMIC DNA]</scope>
    <source>
        <strain evidence="3 4">CICC 24913</strain>
    </source>
</reference>
<name>A0ABS9NPA9_9NEIS</name>
<accession>A0ABS9NPA9</accession>